<dbReference type="InterPro" id="IPR036388">
    <property type="entry name" value="WH-like_DNA-bd_sf"/>
</dbReference>
<accession>A0A2U2DMM5</accession>
<comment type="caution">
    <text evidence="5">The sequence shown here is derived from an EMBL/GenBank/DDBJ whole genome shotgun (WGS) entry which is preliminary data.</text>
</comment>
<dbReference type="PANTHER" id="PTHR44688:SF16">
    <property type="entry name" value="DNA-BINDING TRANSCRIPTIONAL ACTIVATOR DEVR_DOSR"/>
    <property type="match status" value="1"/>
</dbReference>
<dbReference type="GO" id="GO:0003677">
    <property type="term" value="F:DNA binding"/>
    <property type="evidence" value="ECO:0007669"/>
    <property type="project" value="UniProtKB-KW"/>
</dbReference>
<dbReference type="OrthoDB" id="343383at2"/>
<dbReference type="Gene3D" id="1.10.10.10">
    <property type="entry name" value="Winged helix-like DNA-binding domain superfamily/Winged helix DNA-binding domain"/>
    <property type="match status" value="1"/>
</dbReference>
<dbReference type="RefSeq" id="WP_109460197.1">
    <property type="nucleotide sequence ID" value="NZ_QFBC01000010.1"/>
</dbReference>
<dbReference type="Pfam" id="PF00196">
    <property type="entry name" value="GerE"/>
    <property type="match status" value="1"/>
</dbReference>
<dbReference type="PRINTS" id="PR00038">
    <property type="entry name" value="HTHLUXR"/>
</dbReference>
<dbReference type="PROSITE" id="PS00622">
    <property type="entry name" value="HTH_LUXR_1"/>
    <property type="match status" value="1"/>
</dbReference>
<dbReference type="CDD" id="cd06170">
    <property type="entry name" value="LuxR_C_like"/>
    <property type="match status" value="1"/>
</dbReference>
<keyword evidence="6" id="KW-1185">Reference proteome</keyword>
<dbReference type="Proteomes" id="UP000245252">
    <property type="component" value="Unassembled WGS sequence"/>
</dbReference>
<feature type="domain" description="HTH luxR-type" evidence="4">
    <location>
        <begin position="200"/>
        <end position="265"/>
    </location>
</feature>
<organism evidence="5 6">
    <name type="scientific">Metarhizobium album</name>
    <dbReference type="NCBI Taxonomy" id="2182425"/>
    <lineage>
        <taxon>Bacteria</taxon>
        <taxon>Pseudomonadati</taxon>
        <taxon>Pseudomonadota</taxon>
        <taxon>Alphaproteobacteria</taxon>
        <taxon>Hyphomicrobiales</taxon>
        <taxon>Rhizobiaceae</taxon>
        <taxon>Metarhizobium</taxon>
    </lineage>
</organism>
<dbReference type="SMART" id="SM00421">
    <property type="entry name" value="HTH_LUXR"/>
    <property type="match status" value="1"/>
</dbReference>
<gene>
    <name evidence="5" type="ORF">DEM27_20735</name>
</gene>
<dbReference type="PANTHER" id="PTHR44688">
    <property type="entry name" value="DNA-BINDING TRANSCRIPTIONAL ACTIVATOR DEVR_DOSR"/>
    <property type="match status" value="1"/>
</dbReference>
<dbReference type="InterPro" id="IPR000792">
    <property type="entry name" value="Tscrpt_reg_LuxR_C"/>
</dbReference>
<evidence type="ECO:0000313" key="5">
    <source>
        <dbReference type="EMBL" id="PWE54567.1"/>
    </source>
</evidence>
<dbReference type="AlphaFoldDB" id="A0A2U2DMM5"/>
<evidence type="ECO:0000313" key="6">
    <source>
        <dbReference type="Proteomes" id="UP000245252"/>
    </source>
</evidence>
<dbReference type="GO" id="GO:0006355">
    <property type="term" value="P:regulation of DNA-templated transcription"/>
    <property type="evidence" value="ECO:0007669"/>
    <property type="project" value="InterPro"/>
</dbReference>
<keyword evidence="1" id="KW-0805">Transcription regulation</keyword>
<dbReference type="SUPFAM" id="SSF46894">
    <property type="entry name" value="C-terminal effector domain of the bipartite response regulators"/>
    <property type="match status" value="1"/>
</dbReference>
<evidence type="ECO:0000259" key="4">
    <source>
        <dbReference type="PROSITE" id="PS50043"/>
    </source>
</evidence>
<sequence>MRLDLNMLCRAAGSLIADPPADDAEVGQRFRALMAALVDFDHVVVFANRGEERPIELFSTFNPQEHVIFVSLYQDGAYLLDPFHHNARDSRAGVFRMRELAPDRFFAGEYYRTYYIKTGLAEEIGFFVPDDDGVTIVLSLMRKEETGAFSAAEFALLQQAEPLVNAMVRQFWGRTGERFDAAKADARHHARRQGGEVPDRIWRSLNLTSREAAIIDLVLQGHSSESIGLRLSISTGTVKVHRRNVYRKLGISSQTQLLSLYLGNLKSPA</sequence>
<proteinExistence type="predicted"/>
<dbReference type="InterPro" id="IPR016032">
    <property type="entry name" value="Sig_transdc_resp-reg_C-effctor"/>
</dbReference>
<reference evidence="5 6" key="1">
    <citation type="submission" date="2018-05" db="EMBL/GenBank/DDBJ databases">
        <title>The draft genome of strain NS-104.</title>
        <authorList>
            <person name="Hang P."/>
            <person name="Jiang J."/>
        </authorList>
    </citation>
    <scope>NUCLEOTIDE SEQUENCE [LARGE SCALE GENOMIC DNA]</scope>
    <source>
        <strain evidence="5 6">NS-104</strain>
    </source>
</reference>
<keyword evidence="2" id="KW-0238">DNA-binding</keyword>
<dbReference type="EMBL" id="QFBC01000010">
    <property type="protein sequence ID" value="PWE54567.1"/>
    <property type="molecule type" value="Genomic_DNA"/>
</dbReference>
<dbReference type="PROSITE" id="PS50043">
    <property type="entry name" value="HTH_LUXR_2"/>
    <property type="match status" value="1"/>
</dbReference>
<evidence type="ECO:0000256" key="2">
    <source>
        <dbReference type="ARBA" id="ARBA00023125"/>
    </source>
</evidence>
<evidence type="ECO:0000256" key="3">
    <source>
        <dbReference type="ARBA" id="ARBA00023163"/>
    </source>
</evidence>
<evidence type="ECO:0000256" key="1">
    <source>
        <dbReference type="ARBA" id="ARBA00023015"/>
    </source>
</evidence>
<protein>
    <submittedName>
        <fullName evidence="5">Helix-turn-helix transcriptional regulator</fullName>
    </submittedName>
</protein>
<keyword evidence="3" id="KW-0804">Transcription</keyword>
<name>A0A2U2DMM5_9HYPH</name>